<feature type="compositionally biased region" description="Low complexity" evidence="6">
    <location>
        <begin position="15"/>
        <end position="32"/>
    </location>
</feature>
<dbReference type="InterPro" id="IPR029071">
    <property type="entry name" value="Ubiquitin-like_domsf"/>
</dbReference>
<feature type="compositionally biased region" description="Basic and acidic residues" evidence="6">
    <location>
        <begin position="171"/>
        <end position="193"/>
    </location>
</feature>
<feature type="region of interest" description="Disordered" evidence="6">
    <location>
        <begin position="1"/>
        <end position="32"/>
    </location>
</feature>
<dbReference type="SUPFAM" id="SSF50044">
    <property type="entry name" value="SH3-domain"/>
    <property type="match status" value="2"/>
</dbReference>
<feature type="domain" description="SH3" evidence="7">
    <location>
        <begin position="419"/>
        <end position="485"/>
    </location>
</feature>
<name>A0A7S4KG81_9EUKA</name>
<gene>
    <name evidence="9" type="ORF">NAES01612_LOCUS6449</name>
</gene>
<feature type="domain" description="SH3" evidence="7">
    <location>
        <begin position="217"/>
        <end position="279"/>
    </location>
</feature>
<sequence length="486" mass="54137">MSRMLGSKKKKEKGSGSSSKDNVAKGAAPAPAVKLEGSTTSVAADGSKWTKVFLDSHSYKTVKVSPTDTVNDIITQIQTKLRAPISYGRFAIYRTTPEGEEIFCADEELFDNVLDQLQEDMRLIYILRKTQDINIFGNTRSGGSSYELGVRSSNRPTSCFVLGAINPALDDGKGKQKEETTWGRGEKRAKWKAESVSSAVGAEDDDDEGEKKGEKKGRKKKVNVIEDFTPEKDEQMAVKVGMVLEVLKDEAPEDFLMVQDPETEKKGLVPKSCVKAAKKLSSKKRQEPLHGTVRGRSPNKGRRMRQLRSQMHQRVPENTTQLNIYLDDEVKQVPVSDCITTLECIAMATPTGARTTYWLFVEEGGKKRKIEDQEKPLCIQQSWPSETHGKFILLPNAEAQKLMKEASKNKEKPNKNKTTFFPKAVVLYKFRGVTHQELDLDEGDHVYILESGAQGWVRVMTCPAGGRINGDIGLAPSSYLKRLEIT</sequence>
<keyword evidence="4" id="KW-0472">Membrane</keyword>
<dbReference type="PANTHER" id="PTHR14167:SF81">
    <property type="entry name" value="ENDOPHILIN-A"/>
    <property type="match status" value="1"/>
</dbReference>
<feature type="compositionally biased region" description="Basic residues" evidence="6">
    <location>
        <begin position="1"/>
        <end position="12"/>
    </location>
</feature>
<proteinExistence type="predicted"/>
<dbReference type="Gene3D" id="2.30.30.40">
    <property type="entry name" value="SH3 Domains"/>
    <property type="match status" value="2"/>
</dbReference>
<evidence type="ECO:0000256" key="6">
    <source>
        <dbReference type="SAM" id="MobiDB-lite"/>
    </source>
</evidence>
<evidence type="ECO:0000256" key="1">
    <source>
        <dbReference type="ARBA" id="ARBA00004170"/>
    </source>
</evidence>
<feature type="region of interest" description="Disordered" evidence="6">
    <location>
        <begin position="171"/>
        <end position="218"/>
    </location>
</feature>
<dbReference type="SUPFAM" id="SSF54236">
    <property type="entry name" value="Ubiquitin-like"/>
    <property type="match status" value="1"/>
</dbReference>
<feature type="region of interest" description="Disordered" evidence="6">
    <location>
        <begin position="279"/>
        <end position="303"/>
    </location>
</feature>
<dbReference type="InterPro" id="IPR050384">
    <property type="entry name" value="Endophilin_SH3RF"/>
</dbReference>
<evidence type="ECO:0000259" key="7">
    <source>
        <dbReference type="PROSITE" id="PS50002"/>
    </source>
</evidence>
<accession>A0A7S4KG81</accession>
<protein>
    <recommendedName>
        <fullName evidence="10">SH3 domain-containing protein</fullName>
    </recommendedName>
</protein>
<dbReference type="PROSITE" id="PS50200">
    <property type="entry name" value="RA"/>
    <property type="match status" value="2"/>
</dbReference>
<evidence type="ECO:0000256" key="2">
    <source>
        <dbReference type="ARBA" id="ARBA00022443"/>
    </source>
</evidence>
<dbReference type="SMART" id="SM00326">
    <property type="entry name" value="SH3"/>
    <property type="match status" value="2"/>
</dbReference>
<dbReference type="InterPro" id="IPR000159">
    <property type="entry name" value="RA_dom"/>
</dbReference>
<dbReference type="InterPro" id="IPR001452">
    <property type="entry name" value="SH3_domain"/>
</dbReference>
<feature type="domain" description="Ras-associating" evidence="8">
    <location>
        <begin position="358"/>
        <end position="398"/>
    </location>
</feature>
<feature type="domain" description="Ras-associating" evidence="8">
    <location>
        <begin position="46"/>
        <end position="132"/>
    </location>
</feature>
<dbReference type="PANTHER" id="PTHR14167">
    <property type="entry name" value="SH3 DOMAIN-CONTAINING"/>
    <property type="match status" value="1"/>
</dbReference>
<dbReference type="PROSITE" id="PS50002">
    <property type="entry name" value="SH3"/>
    <property type="match status" value="2"/>
</dbReference>
<dbReference type="EMBL" id="HBKR01009687">
    <property type="protein sequence ID" value="CAE2294021.1"/>
    <property type="molecule type" value="Transcribed_RNA"/>
</dbReference>
<evidence type="ECO:0000256" key="4">
    <source>
        <dbReference type="ARBA" id="ARBA00023136"/>
    </source>
</evidence>
<evidence type="ECO:0000256" key="3">
    <source>
        <dbReference type="ARBA" id="ARBA00023054"/>
    </source>
</evidence>
<evidence type="ECO:0008006" key="10">
    <source>
        <dbReference type="Google" id="ProtNLM"/>
    </source>
</evidence>
<dbReference type="Gene3D" id="3.10.20.90">
    <property type="entry name" value="Phosphatidylinositol 3-kinase Catalytic Subunit, Chain A, domain 1"/>
    <property type="match status" value="1"/>
</dbReference>
<organism evidence="9">
    <name type="scientific">Paramoeba aestuarina</name>
    <dbReference type="NCBI Taxonomy" id="180227"/>
    <lineage>
        <taxon>Eukaryota</taxon>
        <taxon>Amoebozoa</taxon>
        <taxon>Discosea</taxon>
        <taxon>Flabellinia</taxon>
        <taxon>Dactylopodida</taxon>
        <taxon>Paramoebidae</taxon>
        <taxon>Paramoeba</taxon>
    </lineage>
</organism>
<reference evidence="9" key="1">
    <citation type="submission" date="2021-01" db="EMBL/GenBank/DDBJ databases">
        <authorList>
            <person name="Corre E."/>
            <person name="Pelletier E."/>
            <person name="Niang G."/>
            <person name="Scheremetjew M."/>
            <person name="Finn R."/>
            <person name="Kale V."/>
            <person name="Holt S."/>
            <person name="Cochrane G."/>
            <person name="Meng A."/>
            <person name="Brown T."/>
            <person name="Cohen L."/>
        </authorList>
    </citation>
    <scope>NUCLEOTIDE SEQUENCE</scope>
    <source>
        <strain evidence="9">SoJaBio B1-5/56/2</strain>
    </source>
</reference>
<evidence type="ECO:0000256" key="5">
    <source>
        <dbReference type="PROSITE-ProRule" id="PRU00192"/>
    </source>
</evidence>
<comment type="subcellular location">
    <subcellularLocation>
        <location evidence="1">Membrane</location>
        <topology evidence="1">Peripheral membrane protein</topology>
    </subcellularLocation>
</comment>
<keyword evidence="3" id="KW-0175">Coiled coil</keyword>
<dbReference type="InterPro" id="IPR036028">
    <property type="entry name" value="SH3-like_dom_sf"/>
</dbReference>
<dbReference type="GO" id="GO:0007165">
    <property type="term" value="P:signal transduction"/>
    <property type="evidence" value="ECO:0007669"/>
    <property type="project" value="InterPro"/>
</dbReference>
<evidence type="ECO:0000259" key="8">
    <source>
        <dbReference type="PROSITE" id="PS50200"/>
    </source>
</evidence>
<dbReference type="CDD" id="cd00174">
    <property type="entry name" value="SH3"/>
    <property type="match status" value="1"/>
</dbReference>
<dbReference type="AlphaFoldDB" id="A0A7S4KG81"/>
<keyword evidence="2 5" id="KW-0728">SH3 domain</keyword>
<dbReference type="Pfam" id="PF00788">
    <property type="entry name" value="RA"/>
    <property type="match status" value="2"/>
</dbReference>
<evidence type="ECO:0000313" key="9">
    <source>
        <dbReference type="EMBL" id="CAE2294021.1"/>
    </source>
</evidence>